<dbReference type="EMBL" id="ML210234">
    <property type="protein sequence ID" value="TFK22712.1"/>
    <property type="molecule type" value="Genomic_DNA"/>
</dbReference>
<dbReference type="OrthoDB" id="3337916at2759"/>
<dbReference type="Pfam" id="PF21294">
    <property type="entry name" value="Polysacc_lyase_14"/>
    <property type="match status" value="1"/>
</dbReference>
<accession>A0A5C3KQL4</accession>
<evidence type="ECO:0000313" key="2">
    <source>
        <dbReference type="EMBL" id="TFK22712.1"/>
    </source>
</evidence>
<dbReference type="GO" id="GO:0016829">
    <property type="term" value="F:lyase activity"/>
    <property type="evidence" value="ECO:0007669"/>
    <property type="project" value="UniProtKB-KW"/>
</dbReference>
<dbReference type="Gene3D" id="2.60.120.200">
    <property type="match status" value="1"/>
</dbReference>
<name>A0A5C3KQL4_COPMA</name>
<dbReference type="PANTHER" id="PTHR40124">
    <property type="match status" value="1"/>
</dbReference>
<dbReference type="InterPro" id="IPR048958">
    <property type="entry name" value="Polysacc_lyase_14"/>
</dbReference>
<dbReference type="PANTHER" id="PTHR40124:SF1">
    <property type="entry name" value="DISAGGREGATASE RELATED REPEAT PROTEIN"/>
    <property type="match status" value="1"/>
</dbReference>
<evidence type="ECO:0000313" key="3">
    <source>
        <dbReference type="Proteomes" id="UP000307440"/>
    </source>
</evidence>
<organism evidence="2 3">
    <name type="scientific">Coprinopsis marcescibilis</name>
    <name type="common">Agaric fungus</name>
    <name type="synonym">Psathyrella marcescibilis</name>
    <dbReference type="NCBI Taxonomy" id="230819"/>
    <lineage>
        <taxon>Eukaryota</taxon>
        <taxon>Fungi</taxon>
        <taxon>Dikarya</taxon>
        <taxon>Basidiomycota</taxon>
        <taxon>Agaricomycotina</taxon>
        <taxon>Agaricomycetes</taxon>
        <taxon>Agaricomycetidae</taxon>
        <taxon>Agaricales</taxon>
        <taxon>Agaricineae</taxon>
        <taxon>Psathyrellaceae</taxon>
        <taxon>Coprinopsis</taxon>
    </lineage>
</organism>
<evidence type="ECO:0000259" key="1">
    <source>
        <dbReference type="Pfam" id="PF21294"/>
    </source>
</evidence>
<proteinExistence type="predicted"/>
<dbReference type="Proteomes" id="UP000307440">
    <property type="component" value="Unassembled WGS sequence"/>
</dbReference>
<keyword evidence="2" id="KW-0456">Lyase</keyword>
<keyword evidence="3" id="KW-1185">Reference proteome</keyword>
<sequence length="305" mass="32985">MSPSFPASIFLRAPATPSSLFPLSQGLSSWTTFPSIPNSLPLANSTLRPVKVASGLPIIYTNAPDGTPSLKIHFPKGSYKPSAEPRGGISFYSHGPAWFDFTRAKEATFGYSVWFPEDFDWVRGGKLPGLLGGNSKDIAYGCSGGRKDVDCWSARLMWRAKGAGEIYSYLPPYDVPGFEANQALCTIPRNICDATYGISIGRANFTFTPGAWTTVAQRIRLNNVGQANGEMDLFVNGGWVLGARDVILRPDGAGKIQGVYFQSFFGGSTADWATPRDQDIYISDLSVAVIEELNEDELEIEAGSG</sequence>
<dbReference type="AlphaFoldDB" id="A0A5C3KQL4"/>
<reference evidence="2 3" key="1">
    <citation type="journal article" date="2019" name="Nat. Ecol. Evol.">
        <title>Megaphylogeny resolves global patterns of mushroom evolution.</title>
        <authorList>
            <person name="Varga T."/>
            <person name="Krizsan K."/>
            <person name="Foldi C."/>
            <person name="Dima B."/>
            <person name="Sanchez-Garcia M."/>
            <person name="Sanchez-Ramirez S."/>
            <person name="Szollosi G.J."/>
            <person name="Szarkandi J.G."/>
            <person name="Papp V."/>
            <person name="Albert L."/>
            <person name="Andreopoulos W."/>
            <person name="Angelini C."/>
            <person name="Antonin V."/>
            <person name="Barry K.W."/>
            <person name="Bougher N.L."/>
            <person name="Buchanan P."/>
            <person name="Buyck B."/>
            <person name="Bense V."/>
            <person name="Catcheside P."/>
            <person name="Chovatia M."/>
            <person name="Cooper J."/>
            <person name="Damon W."/>
            <person name="Desjardin D."/>
            <person name="Finy P."/>
            <person name="Geml J."/>
            <person name="Haridas S."/>
            <person name="Hughes K."/>
            <person name="Justo A."/>
            <person name="Karasinski D."/>
            <person name="Kautmanova I."/>
            <person name="Kiss B."/>
            <person name="Kocsube S."/>
            <person name="Kotiranta H."/>
            <person name="LaButti K.M."/>
            <person name="Lechner B.E."/>
            <person name="Liimatainen K."/>
            <person name="Lipzen A."/>
            <person name="Lukacs Z."/>
            <person name="Mihaltcheva S."/>
            <person name="Morgado L.N."/>
            <person name="Niskanen T."/>
            <person name="Noordeloos M.E."/>
            <person name="Ohm R.A."/>
            <person name="Ortiz-Santana B."/>
            <person name="Ovrebo C."/>
            <person name="Racz N."/>
            <person name="Riley R."/>
            <person name="Savchenko A."/>
            <person name="Shiryaev A."/>
            <person name="Soop K."/>
            <person name="Spirin V."/>
            <person name="Szebenyi C."/>
            <person name="Tomsovsky M."/>
            <person name="Tulloss R.E."/>
            <person name="Uehling J."/>
            <person name="Grigoriev I.V."/>
            <person name="Vagvolgyi C."/>
            <person name="Papp T."/>
            <person name="Martin F.M."/>
            <person name="Miettinen O."/>
            <person name="Hibbett D.S."/>
            <person name="Nagy L.G."/>
        </authorList>
    </citation>
    <scope>NUCLEOTIDE SEQUENCE [LARGE SCALE GENOMIC DNA]</scope>
    <source>
        <strain evidence="2 3">CBS 121175</strain>
    </source>
</reference>
<gene>
    <name evidence="2" type="ORF">FA15DRAFT_681529</name>
</gene>
<protein>
    <submittedName>
        <fullName evidence="2">Alginate lyase</fullName>
    </submittedName>
</protein>
<feature type="domain" description="Polysaccharide lyase 14" evidence="1">
    <location>
        <begin position="65"/>
        <end position="284"/>
    </location>
</feature>